<evidence type="ECO:0008006" key="5">
    <source>
        <dbReference type="Google" id="ProtNLM"/>
    </source>
</evidence>
<gene>
    <name evidence="3" type="ORF">Mic7113_4447</name>
</gene>
<accession>K9WIC1</accession>
<dbReference type="STRING" id="1173027.Mic7113_4447"/>
<keyword evidence="2" id="KW-0732">Signal</keyword>
<dbReference type="OrthoDB" id="466321at2"/>
<evidence type="ECO:0000313" key="4">
    <source>
        <dbReference type="Proteomes" id="UP000010471"/>
    </source>
</evidence>
<dbReference type="HOGENOM" id="CLU_153734_0_0_3"/>
<evidence type="ECO:0000313" key="3">
    <source>
        <dbReference type="EMBL" id="AFZ20140.1"/>
    </source>
</evidence>
<organism evidence="3 4">
    <name type="scientific">Allocoleopsis franciscana PCC 7113</name>
    <dbReference type="NCBI Taxonomy" id="1173027"/>
    <lineage>
        <taxon>Bacteria</taxon>
        <taxon>Bacillati</taxon>
        <taxon>Cyanobacteriota</taxon>
        <taxon>Cyanophyceae</taxon>
        <taxon>Coleofasciculales</taxon>
        <taxon>Coleofasciculaceae</taxon>
        <taxon>Allocoleopsis</taxon>
        <taxon>Allocoleopsis franciscana</taxon>
    </lineage>
</organism>
<feature type="signal peptide" evidence="2">
    <location>
        <begin position="1"/>
        <end position="27"/>
    </location>
</feature>
<dbReference type="RefSeq" id="WP_015184276.1">
    <property type="nucleotide sequence ID" value="NC_019738.1"/>
</dbReference>
<feature type="region of interest" description="Disordered" evidence="1">
    <location>
        <begin position="79"/>
        <end position="98"/>
    </location>
</feature>
<dbReference type="Proteomes" id="UP000010471">
    <property type="component" value="Chromosome"/>
</dbReference>
<keyword evidence="4" id="KW-1185">Reference proteome</keyword>
<evidence type="ECO:0000256" key="1">
    <source>
        <dbReference type="SAM" id="MobiDB-lite"/>
    </source>
</evidence>
<feature type="chain" id="PRO_5003937535" description="Conjugal transfer protein" evidence="2">
    <location>
        <begin position="28"/>
        <end position="137"/>
    </location>
</feature>
<dbReference type="AlphaFoldDB" id="K9WIC1"/>
<name>K9WIC1_9CYAN</name>
<evidence type="ECO:0000256" key="2">
    <source>
        <dbReference type="SAM" id="SignalP"/>
    </source>
</evidence>
<sequence length="137" mass="15172">MLRTKWMSRVLFTALLSSGLFAIPANAGNPAAGNQSDITGGNIWNSVSPIFKMNGKLSPEILSTARRLAQELDEVSRRCGNASAPMGPRRFARRPSQVALSPDCQRLDQLVQETRTFLADVKRSQSQQQSATRNRIW</sequence>
<dbReference type="eggNOG" id="ENOG5033CEM">
    <property type="taxonomic scope" value="Bacteria"/>
</dbReference>
<dbReference type="EMBL" id="CP003630">
    <property type="protein sequence ID" value="AFZ20140.1"/>
    <property type="molecule type" value="Genomic_DNA"/>
</dbReference>
<reference evidence="3 4" key="1">
    <citation type="submission" date="2012-06" db="EMBL/GenBank/DDBJ databases">
        <title>Finished chromosome of genome of Microcoleus sp. PCC 7113.</title>
        <authorList>
            <consortium name="US DOE Joint Genome Institute"/>
            <person name="Gugger M."/>
            <person name="Coursin T."/>
            <person name="Rippka R."/>
            <person name="Tandeau De Marsac N."/>
            <person name="Huntemann M."/>
            <person name="Wei C.-L."/>
            <person name="Han J."/>
            <person name="Detter J.C."/>
            <person name="Han C."/>
            <person name="Tapia R."/>
            <person name="Chen A."/>
            <person name="Kyrpides N."/>
            <person name="Mavromatis K."/>
            <person name="Markowitz V."/>
            <person name="Szeto E."/>
            <person name="Ivanova N."/>
            <person name="Pagani I."/>
            <person name="Pati A."/>
            <person name="Goodwin L."/>
            <person name="Nordberg H.P."/>
            <person name="Cantor M.N."/>
            <person name="Hua S.X."/>
            <person name="Woyke T."/>
            <person name="Kerfeld C.A."/>
        </authorList>
    </citation>
    <scope>NUCLEOTIDE SEQUENCE [LARGE SCALE GENOMIC DNA]</scope>
    <source>
        <strain evidence="3 4">PCC 7113</strain>
    </source>
</reference>
<protein>
    <recommendedName>
        <fullName evidence="5">Conjugal transfer protein</fullName>
    </recommendedName>
</protein>
<proteinExistence type="predicted"/>
<dbReference type="KEGG" id="mic:Mic7113_4447"/>